<dbReference type="InterPro" id="IPR014743">
    <property type="entry name" value="Cl-channel_core"/>
</dbReference>
<keyword evidence="4 6" id="KW-0129">CBS domain</keyword>
<dbReference type="OrthoDB" id="428525at2759"/>
<feature type="non-terminal residue" evidence="8">
    <location>
        <position position="180"/>
    </location>
</feature>
<evidence type="ECO:0000256" key="4">
    <source>
        <dbReference type="ARBA" id="ARBA00023122"/>
    </source>
</evidence>
<dbReference type="Pfam" id="PF00571">
    <property type="entry name" value="CBS"/>
    <property type="match status" value="1"/>
</dbReference>
<dbReference type="InterPro" id="IPR051280">
    <property type="entry name" value="Cl-channel/antiporter"/>
</dbReference>
<dbReference type="PROSITE" id="PS51371">
    <property type="entry name" value="CBS"/>
    <property type="match status" value="1"/>
</dbReference>
<keyword evidence="5" id="KW-0868">Chloride</keyword>
<proteinExistence type="predicted"/>
<dbReference type="InterPro" id="IPR000644">
    <property type="entry name" value="CBS_dom"/>
</dbReference>
<evidence type="ECO:0000256" key="2">
    <source>
        <dbReference type="ARBA" id="ARBA00022737"/>
    </source>
</evidence>
<feature type="domain" description="CBS" evidence="7">
    <location>
        <begin position="69"/>
        <end position="131"/>
    </location>
</feature>
<evidence type="ECO:0000313" key="8">
    <source>
        <dbReference type="EMBL" id="KOF72060.1"/>
    </source>
</evidence>
<organism evidence="8">
    <name type="scientific">Octopus bimaculoides</name>
    <name type="common">California two-spotted octopus</name>
    <dbReference type="NCBI Taxonomy" id="37653"/>
    <lineage>
        <taxon>Eukaryota</taxon>
        <taxon>Metazoa</taxon>
        <taxon>Spiralia</taxon>
        <taxon>Lophotrochozoa</taxon>
        <taxon>Mollusca</taxon>
        <taxon>Cephalopoda</taxon>
        <taxon>Coleoidea</taxon>
        <taxon>Octopodiformes</taxon>
        <taxon>Octopoda</taxon>
        <taxon>Incirrata</taxon>
        <taxon>Octopodidae</taxon>
        <taxon>Octopus</taxon>
    </lineage>
</organism>
<sequence>QIELTNDVQFLLPIMVAIMVAKWIGDFFTHPHYHSLLELKCIPFLPPEPQVVIDKKLINLDLFKVSDVMSHPVIVVKERESVDVLARLLRETQHGGFPIVRTKGNVDSSFCGIITRQELNVLMLQEELFESPDAQNELYDVTLIEYTELRPDRAGQPAGLDEKLKAYVSNRQYTQLFVDL</sequence>
<accession>A0A0L8G654</accession>
<gene>
    <name evidence="8" type="ORF">OCBIM_22000096mg</name>
</gene>
<dbReference type="InterPro" id="IPR046342">
    <property type="entry name" value="CBS_dom_sf"/>
</dbReference>
<dbReference type="Gene3D" id="1.10.3080.10">
    <property type="entry name" value="Clc chloride channel"/>
    <property type="match status" value="1"/>
</dbReference>
<evidence type="ECO:0000256" key="6">
    <source>
        <dbReference type="PROSITE-ProRule" id="PRU00703"/>
    </source>
</evidence>
<keyword evidence="1" id="KW-0813">Transport</keyword>
<evidence type="ECO:0000259" key="7">
    <source>
        <dbReference type="PROSITE" id="PS51371"/>
    </source>
</evidence>
<dbReference type="AlphaFoldDB" id="A0A0L8G654"/>
<evidence type="ECO:0000256" key="3">
    <source>
        <dbReference type="ARBA" id="ARBA00023065"/>
    </source>
</evidence>
<dbReference type="SUPFAM" id="SSF81340">
    <property type="entry name" value="Clc chloride channel"/>
    <property type="match status" value="1"/>
</dbReference>
<protein>
    <recommendedName>
        <fullName evidence="7">CBS domain-containing protein</fullName>
    </recommendedName>
</protein>
<evidence type="ECO:0000256" key="5">
    <source>
        <dbReference type="ARBA" id="ARBA00023214"/>
    </source>
</evidence>
<reference evidence="8" key="1">
    <citation type="submission" date="2015-07" db="EMBL/GenBank/DDBJ databases">
        <title>MeaNS - Measles Nucleotide Surveillance Program.</title>
        <authorList>
            <person name="Tran T."/>
            <person name="Druce J."/>
        </authorList>
    </citation>
    <scope>NUCLEOTIDE SEQUENCE</scope>
    <source>
        <strain evidence="8">UCB-OBI-ISO-001</strain>
        <tissue evidence="8">Gonad</tissue>
    </source>
</reference>
<dbReference type="GO" id="GO:0015108">
    <property type="term" value="F:chloride transmembrane transporter activity"/>
    <property type="evidence" value="ECO:0007669"/>
    <property type="project" value="TreeGrafter"/>
</dbReference>
<dbReference type="PANTHER" id="PTHR11689:SF89">
    <property type="entry name" value="CHLORIDE CHANNEL PROTEIN"/>
    <property type="match status" value="1"/>
</dbReference>
<feature type="non-terminal residue" evidence="8">
    <location>
        <position position="1"/>
    </location>
</feature>
<dbReference type="SUPFAM" id="SSF54631">
    <property type="entry name" value="CBS-domain pair"/>
    <property type="match status" value="1"/>
</dbReference>
<dbReference type="Gene3D" id="3.10.580.10">
    <property type="entry name" value="CBS-domain"/>
    <property type="match status" value="1"/>
</dbReference>
<keyword evidence="3" id="KW-0406">Ion transport</keyword>
<dbReference type="EMBL" id="KQ423852">
    <property type="protein sequence ID" value="KOF72060.1"/>
    <property type="molecule type" value="Genomic_DNA"/>
</dbReference>
<dbReference type="PANTHER" id="PTHR11689">
    <property type="entry name" value="CHLORIDE CHANNEL PROTEIN CLC FAMILY MEMBER"/>
    <property type="match status" value="1"/>
</dbReference>
<name>A0A0L8G654_OCTBM</name>
<keyword evidence="2" id="KW-0677">Repeat</keyword>
<evidence type="ECO:0000256" key="1">
    <source>
        <dbReference type="ARBA" id="ARBA00022448"/>
    </source>
</evidence>